<sequence>MCTSFVYRKKNIIVAMNFDNNGMPFEVSTKDPKVFSVLVDGGRGKMPSFGVNKEGTFINHLMVDSNGTGSYRRAGRKVTHTTKLVNDILYEIITPNELNEYLNNMEVVNVPDYSVHNMISDKDGNVWIVEPGRKNIFSEFNESPYYVMTNFSLCDYKDKKEVAGDGLDRYEIVNDMLDKDHYLSVSDAFKVLQAVRQNGEWKTALSMVYSHIDKTVYYCYNGNFEEILTYQFS</sequence>
<dbReference type="OrthoDB" id="1651163at2"/>
<dbReference type="EMBL" id="RJVG01000003">
    <property type="protein sequence ID" value="ROR29303.1"/>
    <property type="molecule type" value="Genomic_DNA"/>
</dbReference>
<evidence type="ECO:0000313" key="1">
    <source>
        <dbReference type="EMBL" id="ROR29303.1"/>
    </source>
</evidence>
<gene>
    <name evidence="1" type="ORF">EDD66_103239</name>
</gene>
<reference evidence="1 2" key="1">
    <citation type="submission" date="2018-11" db="EMBL/GenBank/DDBJ databases">
        <title>Genomic Encyclopedia of Type Strains, Phase IV (KMG-IV): sequencing the most valuable type-strain genomes for metagenomic binning, comparative biology and taxonomic classification.</title>
        <authorList>
            <person name="Goeker M."/>
        </authorList>
    </citation>
    <scope>NUCLEOTIDE SEQUENCE [LARGE SCALE GENOMIC DNA]</scope>
    <source>
        <strain evidence="1 2">DSM 26537</strain>
    </source>
</reference>
<organism evidence="1 2">
    <name type="scientific">Mobilisporobacter senegalensis</name>
    <dbReference type="NCBI Taxonomy" id="1329262"/>
    <lineage>
        <taxon>Bacteria</taxon>
        <taxon>Bacillati</taxon>
        <taxon>Bacillota</taxon>
        <taxon>Clostridia</taxon>
        <taxon>Lachnospirales</taxon>
        <taxon>Lachnospiraceae</taxon>
        <taxon>Mobilisporobacter</taxon>
    </lineage>
</organism>
<dbReference type="AlphaFoldDB" id="A0A3N1XRL0"/>
<dbReference type="SUPFAM" id="SSF56235">
    <property type="entry name" value="N-terminal nucleophile aminohydrolases (Ntn hydrolases)"/>
    <property type="match status" value="1"/>
</dbReference>
<proteinExistence type="predicted"/>
<keyword evidence="2" id="KW-1185">Reference proteome</keyword>
<dbReference type="RefSeq" id="WP_123608745.1">
    <property type="nucleotide sequence ID" value="NZ_RJVG01000003.1"/>
</dbReference>
<accession>A0A3N1XRL0</accession>
<protein>
    <recommendedName>
        <fullName evidence="3">Linear amide C-N hydrolase (Choloylglycine hydrolase family)</fullName>
    </recommendedName>
</protein>
<comment type="caution">
    <text evidence="1">The sequence shown here is derived from an EMBL/GenBank/DDBJ whole genome shotgun (WGS) entry which is preliminary data.</text>
</comment>
<dbReference type="InterPro" id="IPR029055">
    <property type="entry name" value="Ntn_hydrolases_N"/>
</dbReference>
<dbReference type="Gene3D" id="3.60.60.10">
    <property type="entry name" value="Penicillin V Acylase, Chain A"/>
    <property type="match status" value="1"/>
</dbReference>
<name>A0A3N1XRL0_9FIRM</name>
<evidence type="ECO:0000313" key="2">
    <source>
        <dbReference type="Proteomes" id="UP000273083"/>
    </source>
</evidence>
<evidence type="ECO:0008006" key="3">
    <source>
        <dbReference type="Google" id="ProtNLM"/>
    </source>
</evidence>
<dbReference type="Proteomes" id="UP000273083">
    <property type="component" value="Unassembled WGS sequence"/>
</dbReference>